<dbReference type="Proteomes" id="UP000301751">
    <property type="component" value="Unassembled WGS sequence"/>
</dbReference>
<dbReference type="PANTHER" id="PTHR10133">
    <property type="entry name" value="DNA POLYMERASE I"/>
    <property type="match status" value="1"/>
</dbReference>
<dbReference type="InterPro" id="IPR043502">
    <property type="entry name" value="DNA/RNA_pol_sf"/>
</dbReference>
<evidence type="ECO:0000256" key="12">
    <source>
        <dbReference type="ARBA" id="ARBA00022932"/>
    </source>
</evidence>
<dbReference type="NCBIfam" id="TIGR00593">
    <property type="entry name" value="pola"/>
    <property type="match status" value="1"/>
</dbReference>
<feature type="domain" description="5'-3' exonuclease" evidence="19">
    <location>
        <begin position="9"/>
        <end position="265"/>
    </location>
</feature>
<dbReference type="Pfam" id="PF00476">
    <property type="entry name" value="DNA_pol_A"/>
    <property type="match status" value="1"/>
</dbReference>
<dbReference type="InterPro" id="IPR012337">
    <property type="entry name" value="RNaseH-like_sf"/>
</dbReference>
<keyword evidence="11 17" id="KW-0269">Exonuclease</keyword>
<dbReference type="PRINTS" id="PR00868">
    <property type="entry name" value="DNAPOLI"/>
</dbReference>
<dbReference type="InterPro" id="IPR036279">
    <property type="entry name" value="5-3_exonuclease_C_sf"/>
</dbReference>
<dbReference type="RefSeq" id="WP_137730926.1">
    <property type="nucleotide sequence ID" value="NZ_BJCL01000001.1"/>
</dbReference>
<dbReference type="InterPro" id="IPR008918">
    <property type="entry name" value="HhH2"/>
</dbReference>
<evidence type="ECO:0000256" key="13">
    <source>
        <dbReference type="ARBA" id="ARBA00023125"/>
    </source>
</evidence>
<dbReference type="InterPro" id="IPR020045">
    <property type="entry name" value="DNA_polI_H3TH"/>
</dbReference>
<keyword evidence="7 17" id="KW-0235">DNA replication</keyword>
<dbReference type="GO" id="GO:0006302">
    <property type="term" value="P:double-strand break repair"/>
    <property type="evidence" value="ECO:0007669"/>
    <property type="project" value="TreeGrafter"/>
</dbReference>
<evidence type="ECO:0000256" key="8">
    <source>
        <dbReference type="ARBA" id="ARBA00022722"/>
    </source>
</evidence>
<evidence type="ECO:0000256" key="5">
    <source>
        <dbReference type="ARBA" id="ARBA00022679"/>
    </source>
</evidence>
<keyword evidence="6 17" id="KW-0548">Nucleotidyltransferase</keyword>
<dbReference type="InterPro" id="IPR002562">
    <property type="entry name" value="3'-5'_exonuclease_dom"/>
</dbReference>
<dbReference type="Pfam" id="PF01612">
    <property type="entry name" value="DNA_pol_A_exo1"/>
    <property type="match status" value="1"/>
</dbReference>
<keyword evidence="13 17" id="KW-0238">DNA-binding</keyword>
<dbReference type="EC" id="2.7.7.7" evidence="3 16"/>
<dbReference type="InterPro" id="IPR020046">
    <property type="entry name" value="5-3_exonucl_a-hlix_arch_N"/>
</dbReference>
<evidence type="ECO:0000259" key="20">
    <source>
        <dbReference type="SMART" id="SM00482"/>
    </source>
</evidence>
<dbReference type="InterPro" id="IPR001098">
    <property type="entry name" value="DNA-dir_DNA_pol_A_palm_dom"/>
</dbReference>
<gene>
    <name evidence="17 21" type="primary">polA</name>
    <name evidence="21" type="ORF">AQPW35_02280</name>
</gene>
<evidence type="ECO:0000256" key="4">
    <source>
        <dbReference type="ARBA" id="ARBA00020311"/>
    </source>
</evidence>
<keyword evidence="5 17" id="KW-0808">Transferase</keyword>
<dbReference type="CDD" id="cd09859">
    <property type="entry name" value="PIN_53EXO"/>
    <property type="match status" value="1"/>
</dbReference>
<evidence type="ECO:0000256" key="10">
    <source>
        <dbReference type="ARBA" id="ARBA00022801"/>
    </source>
</evidence>
<dbReference type="NCBIfam" id="NF004397">
    <property type="entry name" value="PRK05755.1"/>
    <property type="match status" value="1"/>
</dbReference>
<dbReference type="OrthoDB" id="9806424at2"/>
<feature type="domain" description="DNA-directed DNA polymerase family A palm" evidence="20">
    <location>
        <begin position="690"/>
        <end position="896"/>
    </location>
</feature>
<dbReference type="InterPro" id="IPR002298">
    <property type="entry name" value="DNA_polymerase_A"/>
</dbReference>
<dbReference type="InterPro" id="IPR036397">
    <property type="entry name" value="RNaseH_sf"/>
</dbReference>
<reference evidence="22" key="1">
    <citation type="submission" date="2019-03" db="EMBL/GenBank/DDBJ databases">
        <title>Aquabacterium pictum sp.nov., the first bacteriochlorophyll a-containing freshwater bacterium in the genus Aquabacterium of the class Betaproteobacteria.</title>
        <authorList>
            <person name="Hirose S."/>
            <person name="Tank M."/>
            <person name="Hara E."/>
            <person name="Tamaki H."/>
            <person name="Takaichi S."/>
            <person name="Haruta S."/>
            <person name="Hanada S."/>
        </authorList>
    </citation>
    <scope>NUCLEOTIDE SEQUENCE [LARGE SCALE GENOMIC DNA]</scope>
    <source>
        <strain evidence="22">W35</strain>
    </source>
</reference>
<dbReference type="InterPro" id="IPR018320">
    <property type="entry name" value="DNA_polymerase_1"/>
</dbReference>
<evidence type="ECO:0000256" key="3">
    <source>
        <dbReference type="ARBA" id="ARBA00012417"/>
    </source>
</evidence>
<dbReference type="InterPro" id="IPR002421">
    <property type="entry name" value="5-3_exonuclease"/>
</dbReference>
<evidence type="ECO:0000256" key="2">
    <source>
        <dbReference type="ARBA" id="ARBA00011541"/>
    </source>
</evidence>
<dbReference type="PANTHER" id="PTHR10133:SF27">
    <property type="entry name" value="DNA POLYMERASE NU"/>
    <property type="match status" value="1"/>
</dbReference>
<comment type="catalytic activity">
    <reaction evidence="15 17">
        <text>DNA(n) + a 2'-deoxyribonucleoside 5'-triphosphate = DNA(n+1) + diphosphate</text>
        <dbReference type="Rhea" id="RHEA:22508"/>
        <dbReference type="Rhea" id="RHEA-COMP:17339"/>
        <dbReference type="Rhea" id="RHEA-COMP:17340"/>
        <dbReference type="ChEBI" id="CHEBI:33019"/>
        <dbReference type="ChEBI" id="CHEBI:61560"/>
        <dbReference type="ChEBI" id="CHEBI:173112"/>
        <dbReference type="EC" id="2.7.7.7"/>
    </reaction>
</comment>
<dbReference type="FunFam" id="3.30.420.10:FF:000026">
    <property type="entry name" value="DNA polymerase I"/>
    <property type="match status" value="1"/>
</dbReference>
<evidence type="ECO:0000256" key="14">
    <source>
        <dbReference type="ARBA" id="ARBA00023204"/>
    </source>
</evidence>
<dbReference type="FunFam" id="1.10.150.20:FF:000002">
    <property type="entry name" value="DNA polymerase I"/>
    <property type="match status" value="1"/>
</dbReference>
<keyword evidence="14 17" id="KW-0234">DNA repair</keyword>
<dbReference type="EMBL" id="BJCL01000001">
    <property type="protein sequence ID" value="GCL61147.1"/>
    <property type="molecule type" value="Genomic_DNA"/>
</dbReference>
<dbReference type="Gene3D" id="3.30.420.10">
    <property type="entry name" value="Ribonuclease H-like superfamily/Ribonuclease H"/>
    <property type="match status" value="1"/>
</dbReference>
<comment type="subunit">
    <text evidence="2">Single-chain monomer with multiple functions.</text>
</comment>
<sequence length="932" mass="101011">MSDANTPLPTLLLVDGSSYLYRAYHAMPDLRSPDGFPTGAIHGLVAMMKRLRDQIIGSGPGGHAACVFDASGPTFRDAWYDQYKAQRAPMPDDLRTQIAPIHEVVRLLGWPVLEVPGIEADDAIGTLARVGAAAGHQVVISTGDKDLAQLVNERVTLINTMSNERLDIAGVVAKFGVAPDRIIDYLTLIGDTVDNVPGVDKVGPKTAVKWLAEHGSLDGVMAAANGIKGVAGENLRKALDWLPQGRRLVTVVTDCDLSAHIAGWPAVEALALQPVNREGLLDFYQRYGFKAWRKELEAELGVGGSVAVTTPGLFDADGTGAEPAKPDNSTLARSYETVLDADRLAAWLERLQAAPLAALDTETDSLDPMRARIVGISFAVQPGEAAYVPVAHDYAGAPDQLPLDAVLATLRPWLEDAAAPKVGQNIKYDTHVLANHGISVRGWQHDTLLESYVFEAHLTHSLEKLAERHLGRRGLSYEDLCGKGVNQIPFSQVDIERATTYSGEDSEMTLQVHQVLHPRVAAVPGLLHVYRAIEMPVSLILQRIERHGVLVDAGVLAQQSHQLAERMMQLEQQAYEIAGQPFNLGSPKQIGEILFNRLGLPVKKKTASGAPSTDEEVLQELAADYPLPARILEHRSLAKLKGTYTDKLPLMVNPATGRVHTNYAQAVAITGRLSSNDPNLQNIPIRTAEGRRVREAFIAPPGHVIVSADYSQIELRIMAHISGDPGLTRAFAEGLDVHKATAAEVFNTTVDAVTSEQRRYAKTINFGLIYGMGAFGLAQSLGIDQKMARDFIDRYFARFAGVKRYMDETKASAADKGYVETLFGRRIELPEIRGGNGPRRSGAERQAINAPMQGTAADLIKLAMIAVQGALDAAGKRTAMVMQVHDELVFEVPDDELPWVREQVPALMAGVAQLSVPLLAEVGIGPNWEQAH</sequence>
<dbReference type="CDD" id="cd09898">
    <property type="entry name" value="H3TH_53EXO"/>
    <property type="match status" value="1"/>
</dbReference>
<dbReference type="SUPFAM" id="SSF88723">
    <property type="entry name" value="PIN domain-like"/>
    <property type="match status" value="1"/>
</dbReference>
<dbReference type="Gene3D" id="3.40.50.1010">
    <property type="entry name" value="5'-nuclease"/>
    <property type="match status" value="1"/>
</dbReference>
<dbReference type="SUPFAM" id="SSF56672">
    <property type="entry name" value="DNA/RNA polymerases"/>
    <property type="match status" value="1"/>
</dbReference>
<comment type="caution">
    <text evidence="21">The sequence shown here is derived from an EMBL/GenBank/DDBJ whole genome shotgun (WGS) entry which is preliminary data.</text>
</comment>
<evidence type="ECO:0000256" key="1">
    <source>
        <dbReference type="ARBA" id="ARBA00007705"/>
    </source>
</evidence>
<dbReference type="GO" id="GO:0003887">
    <property type="term" value="F:DNA-directed DNA polymerase activity"/>
    <property type="evidence" value="ECO:0007669"/>
    <property type="project" value="UniProtKB-UniRule"/>
</dbReference>
<dbReference type="SMART" id="SM00474">
    <property type="entry name" value="35EXOc"/>
    <property type="match status" value="1"/>
</dbReference>
<protein>
    <recommendedName>
        <fullName evidence="4 16">DNA polymerase I</fullName>
        <ecNumber evidence="3 16">2.7.7.7</ecNumber>
    </recommendedName>
</protein>
<evidence type="ECO:0000256" key="15">
    <source>
        <dbReference type="ARBA" id="ARBA00049244"/>
    </source>
</evidence>
<evidence type="ECO:0000256" key="6">
    <source>
        <dbReference type="ARBA" id="ARBA00022695"/>
    </source>
</evidence>
<dbReference type="GO" id="GO:0003677">
    <property type="term" value="F:DNA binding"/>
    <property type="evidence" value="ECO:0007669"/>
    <property type="project" value="UniProtKB-UniRule"/>
</dbReference>
<evidence type="ECO:0000256" key="7">
    <source>
        <dbReference type="ARBA" id="ARBA00022705"/>
    </source>
</evidence>
<dbReference type="FunFam" id="3.40.50.1010:FF:000001">
    <property type="entry name" value="DNA polymerase I"/>
    <property type="match status" value="1"/>
</dbReference>
<dbReference type="SUPFAM" id="SSF47807">
    <property type="entry name" value="5' to 3' exonuclease, C-terminal subdomain"/>
    <property type="match status" value="1"/>
</dbReference>
<dbReference type="Gene3D" id="3.30.70.370">
    <property type="match status" value="1"/>
</dbReference>
<keyword evidence="9 17" id="KW-0227">DNA damage</keyword>
<dbReference type="CDD" id="cd08637">
    <property type="entry name" value="DNA_pol_A_pol_I_C"/>
    <property type="match status" value="1"/>
</dbReference>
<dbReference type="SMART" id="SM00279">
    <property type="entry name" value="HhH2"/>
    <property type="match status" value="1"/>
</dbReference>
<accession>A0A480AL70</accession>
<keyword evidence="22" id="KW-1185">Reference proteome</keyword>
<dbReference type="Pfam" id="PF02739">
    <property type="entry name" value="5_3_exonuc_N"/>
    <property type="match status" value="1"/>
</dbReference>
<comment type="similarity">
    <text evidence="1 17">Belongs to the DNA polymerase type-A family.</text>
</comment>
<dbReference type="SMART" id="SM00482">
    <property type="entry name" value="POLAc"/>
    <property type="match status" value="1"/>
</dbReference>
<dbReference type="FunFam" id="1.20.1060.10:FF:000001">
    <property type="entry name" value="DNA polymerase I"/>
    <property type="match status" value="1"/>
</dbReference>
<dbReference type="GO" id="GO:0008409">
    <property type="term" value="F:5'-3' exonuclease activity"/>
    <property type="evidence" value="ECO:0007669"/>
    <property type="project" value="UniProtKB-UniRule"/>
</dbReference>
<dbReference type="Gene3D" id="1.10.150.20">
    <property type="entry name" value="5' to 3' exonuclease, C-terminal subdomain"/>
    <property type="match status" value="2"/>
</dbReference>
<dbReference type="SMART" id="SM00475">
    <property type="entry name" value="53EXOc"/>
    <property type="match status" value="1"/>
</dbReference>
<dbReference type="Gene3D" id="1.20.1060.10">
    <property type="entry name" value="Taq DNA Polymerase, Chain T, domain 4"/>
    <property type="match status" value="1"/>
</dbReference>
<evidence type="ECO:0000259" key="19">
    <source>
        <dbReference type="SMART" id="SM00475"/>
    </source>
</evidence>
<dbReference type="Pfam" id="PF01367">
    <property type="entry name" value="5_3_exonuc"/>
    <property type="match status" value="1"/>
</dbReference>
<dbReference type="PROSITE" id="PS00447">
    <property type="entry name" value="DNA_POLYMERASE_A"/>
    <property type="match status" value="1"/>
</dbReference>
<evidence type="ECO:0000256" key="17">
    <source>
        <dbReference type="RuleBase" id="RU004460"/>
    </source>
</evidence>
<dbReference type="GO" id="GO:0008408">
    <property type="term" value="F:3'-5' exonuclease activity"/>
    <property type="evidence" value="ECO:0007669"/>
    <property type="project" value="UniProtKB-UniRule"/>
</dbReference>
<evidence type="ECO:0000259" key="18">
    <source>
        <dbReference type="SMART" id="SM00474"/>
    </source>
</evidence>
<dbReference type="InterPro" id="IPR029060">
    <property type="entry name" value="PIN-like_dom_sf"/>
</dbReference>
<evidence type="ECO:0000256" key="11">
    <source>
        <dbReference type="ARBA" id="ARBA00022839"/>
    </source>
</evidence>
<dbReference type="CDD" id="cd06139">
    <property type="entry name" value="DNA_polA_I_Ecoli_like_exo"/>
    <property type="match status" value="1"/>
</dbReference>
<name>A0A480AL70_9BURK</name>
<dbReference type="GO" id="GO:0006261">
    <property type="term" value="P:DNA-templated DNA replication"/>
    <property type="evidence" value="ECO:0007669"/>
    <property type="project" value="UniProtKB-UniRule"/>
</dbReference>
<dbReference type="FunFam" id="1.10.150.20:FF:000003">
    <property type="entry name" value="DNA polymerase I"/>
    <property type="match status" value="1"/>
</dbReference>
<dbReference type="InterPro" id="IPR019760">
    <property type="entry name" value="DNA-dir_DNA_pol_A_CS"/>
</dbReference>
<keyword evidence="10 17" id="KW-0378">Hydrolase</keyword>
<organism evidence="21 22">
    <name type="scientific">Pseudaquabacterium pictum</name>
    <dbReference type="NCBI Taxonomy" id="2315236"/>
    <lineage>
        <taxon>Bacteria</taxon>
        <taxon>Pseudomonadati</taxon>
        <taxon>Pseudomonadota</taxon>
        <taxon>Betaproteobacteria</taxon>
        <taxon>Burkholderiales</taxon>
        <taxon>Sphaerotilaceae</taxon>
        <taxon>Pseudaquabacterium</taxon>
    </lineage>
</organism>
<comment type="function">
    <text evidence="17">In addition to polymerase activity, this DNA polymerase exhibits 3'-5' and 5'-3' exonuclease activity.</text>
</comment>
<evidence type="ECO:0000313" key="22">
    <source>
        <dbReference type="Proteomes" id="UP000301751"/>
    </source>
</evidence>
<feature type="domain" description="3'-5' exonuclease" evidence="18">
    <location>
        <begin position="335"/>
        <end position="521"/>
    </location>
</feature>
<evidence type="ECO:0000313" key="21">
    <source>
        <dbReference type="EMBL" id="GCL61147.1"/>
    </source>
</evidence>
<proteinExistence type="inferred from homology"/>
<keyword evidence="8" id="KW-0540">Nuclease</keyword>
<dbReference type="AlphaFoldDB" id="A0A480AL70"/>
<evidence type="ECO:0000256" key="9">
    <source>
        <dbReference type="ARBA" id="ARBA00022763"/>
    </source>
</evidence>
<keyword evidence="12 17" id="KW-0239">DNA-directed DNA polymerase</keyword>
<dbReference type="SUPFAM" id="SSF53098">
    <property type="entry name" value="Ribonuclease H-like"/>
    <property type="match status" value="1"/>
</dbReference>
<evidence type="ECO:0000256" key="16">
    <source>
        <dbReference type="NCBIfam" id="TIGR00593"/>
    </source>
</evidence>